<keyword evidence="3" id="KW-1185">Reference proteome</keyword>
<organism evidence="2 3">
    <name type="scientific">Ferruginibacter yonginensis</name>
    <dbReference type="NCBI Taxonomy" id="1310416"/>
    <lineage>
        <taxon>Bacteria</taxon>
        <taxon>Pseudomonadati</taxon>
        <taxon>Bacteroidota</taxon>
        <taxon>Chitinophagia</taxon>
        <taxon>Chitinophagales</taxon>
        <taxon>Chitinophagaceae</taxon>
        <taxon>Ferruginibacter</taxon>
    </lineage>
</organism>
<dbReference type="Proteomes" id="UP001595907">
    <property type="component" value="Unassembled WGS sequence"/>
</dbReference>
<name>A0ABV8QUZ0_9BACT</name>
<protein>
    <submittedName>
        <fullName evidence="2">Uncharacterized protein</fullName>
    </submittedName>
</protein>
<keyword evidence="1" id="KW-0732">Signal</keyword>
<accession>A0ABV8QUZ0</accession>
<evidence type="ECO:0000256" key="1">
    <source>
        <dbReference type="SAM" id="SignalP"/>
    </source>
</evidence>
<sequence>MKKLLITIVTLCAMSNGFAQIRKPINAKDISSNKINQFVDTVDVYISIKDGILSNNEIYELFRNKPNEHNNLFLNYITINSGNWFDIDKLIQSKSSNKFIIKNFEVIEPINGIFPSIVSGGYTTIHYRLAQKATPDNPKVIVAALNNFFASKYNIEIMPGTLGETCSMGLVGFNDNLNMGSGLQAAYKLFNQSNAACGFIKKRIGNNNNVVQFVINRISYGK</sequence>
<evidence type="ECO:0000313" key="3">
    <source>
        <dbReference type="Proteomes" id="UP001595907"/>
    </source>
</evidence>
<dbReference type="RefSeq" id="WP_379708479.1">
    <property type="nucleotide sequence ID" value="NZ_JBHSCZ010000002.1"/>
</dbReference>
<evidence type="ECO:0000313" key="2">
    <source>
        <dbReference type="EMBL" id="MFC4262739.1"/>
    </source>
</evidence>
<feature type="signal peptide" evidence="1">
    <location>
        <begin position="1"/>
        <end position="19"/>
    </location>
</feature>
<comment type="caution">
    <text evidence="2">The sequence shown here is derived from an EMBL/GenBank/DDBJ whole genome shotgun (WGS) entry which is preliminary data.</text>
</comment>
<reference evidence="3" key="1">
    <citation type="journal article" date="2019" name="Int. J. Syst. Evol. Microbiol.">
        <title>The Global Catalogue of Microorganisms (GCM) 10K type strain sequencing project: providing services to taxonomists for standard genome sequencing and annotation.</title>
        <authorList>
            <consortium name="The Broad Institute Genomics Platform"/>
            <consortium name="The Broad Institute Genome Sequencing Center for Infectious Disease"/>
            <person name="Wu L."/>
            <person name="Ma J."/>
        </authorList>
    </citation>
    <scope>NUCLEOTIDE SEQUENCE [LARGE SCALE GENOMIC DNA]</scope>
    <source>
        <strain evidence="3">CECT 8289</strain>
    </source>
</reference>
<feature type="chain" id="PRO_5046359569" evidence="1">
    <location>
        <begin position="20"/>
        <end position="222"/>
    </location>
</feature>
<dbReference type="EMBL" id="JBHSCZ010000002">
    <property type="protein sequence ID" value="MFC4262739.1"/>
    <property type="molecule type" value="Genomic_DNA"/>
</dbReference>
<proteinExistence type="predicted"/>
<gene>
    <name evidence="2" type="ORF">ACFOWM_07615</name>
</gene>